<sequence>MISVRCNNNSNTAAPIANATATTTSAAAVDRARTPARRTNPGIFTFAA</sequence>
<accession>A0ABP3ZXQ7</accession>
<reference evidence="2" key="1">
    <citation type="journal article" date="2019" name="Int. J. Syst. Evol. Microbiol.">
        <title>The Global Catalogue of Microorganisms (GCM) 10K type strain sequencing project: providing services to taxonomists for standard genome sequencing and annotation.</title>
        <authorList>
            <consortium name="The Broad Institute Genomics Platform"/>
            <consortium name="The Broad Institute Genome Sequencing Center for Infectious Disease"/>
            <person name="Wu L."/>
            <person name="Ma J."/>
        </authorList>
    </citation>
    <scope>NUCLEOTIDE SEQUENCE [LARGE SCALE GENOMIC DNA]</scope>
    <source>
        <strain evidence="2">JCM 10977</strain>
    </source>
</reference>
<comment type="caution">
    <text evidence="1">The sequence shown here is derived from an EMBL/GenBank/DDBJ whole genome shotgun (WGS) entry which is preliminary data.</text>
</comment>
<evidence type="ECO:0000313" key="1">
    <source>
        <dbReference type="EMBL" id="GAA0928711.1"/>
    </source>
</evidence>
<proteinExistence type="predicted"/>
<protein>
    <submittedName>
        <fullName evidence="1">Uncharacterized protein</fullName>
    </submittedName>
</protein>
<name>A0ABP3ZXQ7_9ACTN</name>
<dbReference type="Proteomes" id="UP001500542">
    <property type="component" value="Unassembled WGS sequence"/>
</dbReference>
<organism evidence="1 2">
    <name type="scientific">Kribbella koreensis</name>
    <dbReference type="NCBI Taxonomy" id="57909"/>
    <lineage>
        <taxon>Bacteria</taxon>
        <taxon>Bacillati</taxon>
        <taxon>Actinomycetota</taxon>
        <taxon>Actinomycetes</taxon>
        <taxon>Propionibacteriales</taxon>
        <taxon>Kribbellaceae</taxon>
        <taxon>Kribbella</taxon>
    </lineage>
</organism>
<dbReference type="EMBL" id="BAAAHK010000003">
    <property type="protein sequence ID" value="GAA0928711.1"/>
    <property type="molecule type" value="Genomic_DNA"/>
</dbReference>
<keyword evidence="2" id="KW-1185">Reference proteome</keyword>
<gene>
    <name evidence="1" type="ORF">GCM10009554_10520</name>
</gene>
<evidence type="ECO:0000313" key="2">
    <source>
        <dbReference type="Proteomes" id="UP001500542"/>
    </source>
</evidence>